<feature type="chain" id="PRO_5027769186" description="Phosphatidic acid phosphatase type 2/haloperoxidase domain-containing protein" evidence="1">
    <location>
        <begin position="20"/>
        <end position="172"/>
    </location>
</feature>
<accession>A0A6S6SE01</accession>
<feature type="domain" description="Phosphatidic acid phosphatase type 2/haloperoxidase" evidence="2">
    <location>
        <begin position="51"/>
        <end position="147"/>
    </location>
</feature>
<dbReference type="Gene3D" id="1.20.144.10">
    <property type="entry name" value="Phosphatidic acid phosphatase type 2/haloperoxidase"/>
    <property type="match status" value="1"/>
</dbReference>
<feature type="signal peptide" evidence="1">
    <location>
        <begin position="1"/>
        <end position="19"/>
    </location>
</feature>
<name>A0A6S6SE01_9BACT</name>
<dbReference type="InterPro" id="IPR000326">
    <property type="entry name" value="PAP2/HPO"/>
</dbReference>
<dbReference type="Pfam" id="PF01569">
    <property type="entry name" value="PAP2"/>
    <property type="match status" value="1"/>
</dbReference>
<protein>
    <recommendedName>
        <fullName evidence="2">Phosphatidic acid phosphatase type 2/haloperoxidase domain-containing protein</fullName>
    </recommendedName>
</protein>
<keyword evidence="1" id="KW-0732">Signal</keyword>
<proteinExistence type="predicted"/>
<evidence type="ECO:0000313" key="3">
    <source>
        <dbReference type="EMBL" id="CAA6802979.1"/>
    </source>
</evidence>
<organism evidence="3">
    <name type="scientific">uncultured Sulfurovum sp</name>
    <dbReference type="NCBI Taxonomy" id="269237"/>
    <lineage>
        <taxon>Bacteria</taxon>
        <taxon>Pseudomonadati</taxon>
        <taxon>Campylobacterota</taxon>
        <taxon>Epsilonproteobacteria</taxon>
        <taxon>Campylobacterales</taxon>
        <taxon>Sulfurovaceae</taxon>
        <taxon>Sulfurovum</taxon>
        <taxon>environmental samples</taxon>
    </lineage>
</organism>
<dbReference type="AlphaFoldDB" id="A0A6S6SE01"/>
<evidence type="ECO:0000259" key="2">
    <source>
        <dbReference type="SMART" id="SM00014"/>
    </source>
</evidence>
<gene>
    <name evidence="3" type="ORF">HELGO_WM3445</name>
</gene>
<evidence type="ECO:0000256" key="1">
    <source>
        <dbReference type="SAM" id="SignalP"/>
    </source>
</evidence>
<dbReference type="EMBL" id="CACVAP010000039">
    <property type="protein sequence ID" value="CAA6802979.1"/>
    <property type="molecule type" value="Genomic_DNA"/>
</dbReference>
<dbReference type="SUPFAM" id="SSF48317">
    <property type="entry name" value="Acid phosphatase/Vanadium-dependent haloperoxidase"/>
    <property type="match status" value="1"/>
</dbReference>
<reference evidence="3" key="1">
    <citation type="submission" date="2020-01" db="EMBL/GenBank/DDBJ databases">
        <authorList>
            <person name="Meier V. D."/>
            <person name="Meier V D."/>
        </authorList>
    </citation>
    <scope>NUCLEOTIDE SEQUENCE</scope>
    <source>
        <strain evidence="3">HLG_WM_MAG_06</strain>
    </source>
</reference>
<dbReference type="InterPro" id="IPR036938">
    <property type="entry name" value="PAP2/HPO_sf"/>
</dbReference>
<dbReference type="CDD" id="cd03394">
    <property type="entry name" value="PAP2_like_5"/>
    <property type="match status" value="1"/>
</dbReference>
<dbReference type="SMART" id="SM00014">
    <property type="entry name" value="acidPPc"/>
    <property type="match status" value="1"/>
</dbReference>
<sequence length="172" mass="18955">MKIKILLTLSVLLTQTTFAIDSEKIGDILLLAIPSTVYGTTLYLDDDEGQNQFHKSFATNAAITYGLKYSVNRTRPNGEKHSFPSGHTSATFQSAAFVHKRYGLDYSIPAYLGAIFVGYSRIKADEHHNSNVLAGAVIGTLSSFYFTTNYKQLEIKPIAMNSGYGIGISSRW</sequence>